<protein>
    <recommendedName>
        <fullName evidence="4">Retrotransposon gag domain-containing protein</fullName>
    </recommendedName>
</protein>
<evidence type="ECO:0000256" key="1">
    <source>
        <dbReference type="SAM" id="MobiDB-lite"/>
    </source>
</evidence>
<evidence type="ECO:0000313" key="2">
    <source>
        <dbReference type="EMBL" id="RDX90648.1"/>
    </source>
</evidence>
<feature type="non-terminal residue" evidence="2">
    <location>
        <position position="1"/>
    </location>
</feature>
<dbReference type="Proteomes" id="UP000257109">
    <property type="component" value="Unassembled WGS sequence"/>
</dbReference>
<feature type="region of interest" description="Disordered" evidence="1">
    <location>
        <begin position="62"/>
        <end position="96"/>
    </location>
</feature>
<feature type="compositionally biased region" description="Basic and acidic residues" evidence="1">
    <location>
        <begin position="87"/>
        <end position="96"/>
    </location>
</feature>
<dbReference type="OrthoDB" id="1934635at2759"/>
<evidence type="ECO:0000313" key="3">
    <source>
        <dbReference type="Proteomes" id="UP000257109"/>
    </source>
</evidence>
<proteinExistence type="predicted"/>
<accession>A0A371GJA6</accession>
<sequence length="96" mass="11578">NQYIREVREGSRRHINIWLDLRRDLRTRFVPASYARDLVEEYFKEMGVALMRANYVKQLELSHNQGGTRPRRDPNPTILTIRKLRKRESDPEKTRV</sequence>
<organism evidence="2 3">
    <name type="scientific">Mucuna pruriens</name>
    <name type="common">Velvet bean</name>
    <name type="synonym">Dolichos pruriens</name>
    <dbReference type="NCBI Taxonomy" id="157652"/>
    <lineage>
        <taxon>Eukaryota</taxon>
        <taxon>Viridiplantae</taxon>
        <taxon>Streptophyta</taxon>
        <taxon>Embryophyta</taxon>
        <taxon>Tracheophyta</taxon>
        <taxon>Spermatophyta</taxon>
        <taxon>Magnoliopsida</taxon>
        <taxon>eudicotyledons</taxon>
        <taxon>Gunneridae</taxon>
        <taxon>Pentapetalae</taxon>
        <taxon>rosids</taxon>
        <taxon>fabids</taxon>
        <taxon>Fabales</taxon>
        <taxon>Fabaceae</taxon>
        <taxon>Papilionoideae</taxon>
        <taxon>50 kb inversion clade</taxon>
        <taxon>NPAAA clade</taxon>
        <taxon>indigoferoid/millettioid clade</taxon>
        <taxon>Phaseoleae</taxon>
        <taxon>Mucuna</taxon>
    </lineage>
</organism>
<evidence type="ECO:0008006" key="4">
    <source>
        <dbReference type="Google" id="ProtNLM"/>
    </source>
</evidence>
<dbReference type="EMBL" id="QJKJ01005334">
    <property type="protein sequence ID" value="RDX90648.1"/>
    <property type="molecule type" value="Genomic_DNA"/>
</dbReference>
<comment type="caution">
    <text evidence="2">The sequence shown here is derived from an EMBL/GenBank/DDBJ whole genome shotgun (WGS) entry which is preliminary data.</text>
</comment>
<dbReference type="AlphaFoldDB" id="A0A371GJA6"/>
<keyword evidence="3" id="KW-1185">Reference proteome</keyword>
<reference evidence="2" key="1">
    <citation type="submission" date="2018-05" db="EMBL/GenBank/DDBJ databases">
        <title>Draft genome of Mucuna pruriens seed.</title>
        <authorList>
            <person name="Nnadi N.E."/>
            <person name="Vos R."/>
            <person name="Hasami M.H."/>
            <person name="Devisetty U.K."/>
            <person name="Aguiy J.C."/>
        </authorList>
    </citation>
    <scope>NUCLEOTIDE SEQUENCE [LARGE SCALE GENOMIC DNA]</scope>
    <source>
        <strain evidence="2">JCA_2017</strain>
    </source>
</reference>
<name>A0A371GJA6_MUCPR</name>
<gene>
    <name evidence="2" type="ORF">CR513_27470</name>
</gene>